<dbReference type="InterPro" id="IPR019797">
    <property type="entry name" value="Glutamate_5-kinase_CS"/>
</dbReference>
<dbReference type="Proteomes" id="UP000199387">
    <property type="component" value="Unassembled WGS sequence"/>
</dbReference>
<dbReference type="EMBL" id="FMZA01000003">
    <property type="protein sequence ID" value="SDC10802.1"/>
    <property type="molecule type" value="Genomic_DNA"/>
</dbReference>
<feature type="binding site" evidence="8">
    <location>
        <position position="136"/>
    </location>
    <ligand>
        <name>substrate</name>
    </ligand>
</feature>
<dbReference type="GO" id="GO:0004349">
    <property type="term" value="F:glutamate 5-kinase activity"/>
    <property type="evidence" value="ECO:0007669"/>
    <property type="project" value="UniProtKB-UniRule"/>
</dbReference>
<proteinExistence type="inferred from homology"/>
<evidence type="ECO:0000256" key="5">
    <source>
        <dbReference type="ARBA" id="ARBA00022741"/>
    </source>
</evidence>
<dbReference type="GO" id="GO:0003723">
    <property type="term" value="F:RNA binding"/>
    <property type="evidence" value="ECO:0007669"/>
    <property type="project" value="InterPro"/>
</dbReference>
<dbReference type="Pfam" id="PF01472">
    <property type="entry name" value="PUA"/>
    <property type="match status" value="1"/>
</dbReference>
<evidence type="ECO:0000259" key="10">
    <source>
        <dbReference type="SMART" id="SM00359"/>
    </source>
</evidence>
<dbReference type="SMART" id="SM00359">
    <property type="entry name" value="PUA"/>
    <property type="match status" value="1"/>
</dbReference>
<feature type="binding site" evidence="8">
    <location>
        <position position="9"/>
    </location>
    <ligand>
        <name>ATP</name>
        <dbReference type="ChEBI" id="CHEBI:30616"/>
    </ligand>
</feature>
<keyword evidence="3 8" id="KW-0641">Proline biosynthesis</keyword>
<feature type="domain" description="PUA" evidence="10">
    <location>
        <begin position="277"/>
        <end position="359"/>
    </location>
</feature>
<dbReference type="InterPro" id="IPR036393">
    <property type="entry name" value="AceGlu_kinase-like_sf"/>
</dbReference>
<dbReference type="AlphaFoldDB" id="A0A1G6IW41"/>
<feature type="binding site" evidence="8">
    <location>
        <position position="148"/>
    </location>
    <ligand>
        <name>substrate</name>
    </ligand>
</feature>
<dbReference type="CDD" id="cd21157">
    <property type="entry name" value="PUA_G5K"/>
    <property type="match status" value="1"/>
</dbReference>
<comment type="pathway">
    <text evidence="8">Amino-acid biosynthesis; L-proline biosynthesis; L-glutamate 5-semialdehyde from L-glutamate: step 1/2.</text>
</comment>
<dbReference type="FunFam" id="3.40.1160.10:FF:000018">
    <property type="entry name" value="Glutamate 5-kinase"/>
    <property type="match status" value="1"/>
</dbReference>
<keyword evidence="2 8" id="KW-0028">Amino-acid biosynthesis</keyword>
<dbReference type="RefSeq" id="WP_245662060.1">
    <property type="nucleotide sequence ID" value="NZ_FMZA01000003.1"/>
</dbReference>
<dbReference type="PIRSF" id="PIRSF000729">
    <property type="entry name" value="GK"/>
    <property type="match status" value="1"/>
</dbReference>
<comment type="similarity">
    <text evidence="8">Belongs to the glutamate 5-kinase family.</text>
</comment>
<dbReference type="InterPro" id="IPR036974">
    <property type="entry name" value="PUA_sf"/>
</dbReference>
<dbReference type="PANTHER" id="PTHR43654:SF1">
    <property type="entry name" value="ISOPENTENYL PHOSPHATE KINASE"/>
    <property type="match status" value="1"/>
</dbReference>
<dbReference type="Pfam" id="PF00696">
    <property type="entry name" value="AA_kinase"/>
    <property type="match status" value="1"/>
</dbReference>
<dbReference type="PROSITE" id="PS50890">
    <property type="entry name" value="PUA"/>
    <property type="match status" value="1"/>
</dbReference>
<evidence type="ECO:0000313" key="12">
    <source>
        <dbReference type="Proteomes" id="UP000199387"/>
    </source>
</evidence>
<evidence type="ECO:0000256" key="1">
    <source>
        <dbReference type="ARBA" id="ARBA00022490"/>
    </source>
</evidence>
<keyword evidence="5 8" id="KW-0547">Nucleotide-binding</keyword>
<evidence type="ECO:0000256" key="6">
    <source>
        <dbReference type="ARBA" id="ARBA00022777"/>
    </source>
</evidence>
<dbReference type="InterPro" id="IPR002478">
    <property type="entry name" value="PUA"/>
</dbReference>
<dbReference type="GO" id="GO:0005829">
    <property type="term" value="C:cytosol"/>
    <property type="evidence" value="ECO:0007669"/>
    <property type="project" value="TreeGrafter"/>
</dbReference>
<dbReference type="SUPFAM" id="SSF88697">
    <property type="entry name" value="PUA domain-like"/>
    <property type="match status" value="1"/>
</dbReference>
<evidence type="ECO:0000313" key="11">
    <source>
        <dbReference type="EMBL" id="SDC10802.1"/>
    </source>
</evidence>
<comment type="subcellular location">
    <subcellularLocation>
        <location evidence="8">Cytoplasm</location>
    </subcellularLocation>
</comment>
<dbReference type="GO" id="GO:0005524">
    <property type="term" value="F:ATP binding"/>
    <property type="evidence" value="ECO:0007669"/>
    <property type="project" value="UniProtKB-KW"/>
</dbReference>
<dbReference type="PANTHER" id="PTHR43654">
    <property type="entry name" value="GLUTAMATE 5-KINASE"/>
    <property type="match status" value="1"/>
</dbReference>
<evidence type="ECO:0000256" key="7">
    <source>
        <dbReference type="ARBA" id="ARBA00022840"/>
    </source>
</evidence>
<dbReference type="Gene3D" id="2.30.130.10">
    <property type="entry name" value="PUA domain"/>
    <property type="match status" value="1"/>
</dbReference>
<comment type="function">
    <text evidence="8">Catalyzes the transfer of a phosphate group to glutamate to form L-glutamate 5-phosphate.</text>
</comment>
<keyword evidence="7 8" id="KW-0067">ATP-binding</keyword>
<dbReference type="InterPro" id="IPR041739">
    <property type="entry name" value="G5K_ProB"/>
</dbReference>
<dbReference type="InterPro" id="IPR011529">
    <property type="entry name" value="Glu_5kinase"/>
</dbReference>
<dbReference type="InterPro" id="IPR015947">
    <property type="entry name" value="PUA-like_sf"/>
</dbReference>
<reference evidence="11 12" key="1">
    <citation type="submission" date="2016-10" db="EMBL/GenBank/DDBJ databases">
        <authorList>
            <person name="de Groot N.N."/>
        </authorList>
    </citation>
    <scope>NUCLEOTIDE SEQUENCE [LARGE SCALE GENOMIC DNA]</scope>
    <source>
        <strain evidence="11 12">DSM 45514</strain>
    </source>
</reference>
<name>A0A1G6IW41_9BACL</name>
<dbReference type="UniPathway" id="UPA00098">
    <property type="reaction ID" value="UER00359"/>
</dbReference>
<protein>
    <recommendedName>
        <fullName evidence="8">Glutamate 5-kinase</fullName>
        <ecNumber evidence="8">2.7.2.11</ecNumber>
    </recommendedName>
    <alternativeName>
        <fullName evidence="8">Gamma-glutamyl kinase</fullName>
        <shortName evidence="8">GK</shortName>
    </alternativeName>
</protein>
<dbReference type="STRING" id="1236220.SAMN04488112_10376"/>
<feature type="binding site" evidence="8">
    <location>
        <position position="49"/>
    </location>
    <ligand>
        <name>substrate</name>
    </ligand>
</feature>
<dbReference type="PRINTS" id="PR00474">
    <property type="entry name" value="GLU5KINASE"/>
</dbReference>
<keyword evidence="6 8" id="KW-0418">Kinase</keyword>
<sequence>MDQETIIVKIGTSSLTDESGRLNTARLQRHADSLVQLKQAGYRVVLVSSGAIAAGFHELGLKQRPRTLAGKQAAAAVGQGQLVQRYREAFAASGTSCAQVLLTRGDFDDRTRFLNALNTLNYLLERDCVPIVNENDSVAVDEIQWGDNDTLAALVAGLLQAKWLLLVTNTDGLYTANPTTQPDAEKIRHLHRIDETLLSRIDDSKSSLGSGGMRSKLLAAQKASQTGVQVYIGTTGEQIGWMKKTVQGDGSGTYIDAIPHRISRKEQWISSHSRPRGRVTVDAGAARALLEAGGSLLPCGIVSVHGPFDSGELVEVIGPDDRSLGRGLCRYSSPLLQQVKGLQTEEAARIAPHHPEEVIHRDDWVPVKQQPLNQNLEPQAGKGEGKHE</sequence>
<dbReference type="NCBIfam" id="TIGR01027">
    <property type="entry name" value="proB"/>
    <property type="match status" value="1"/>
</dbReference>
<dbReference type="GO" id="GO:0055129">
    <property type="term" value="P:L-proline biosynthetic process"/>
    <property type="evidence" value="ECO:0007669"/>
    <property type="project" value="UniProtKB-UniRule"/>
</dbReference>
<evidence type="ECO:0000256" key="4">
    <source>
        <dbReference type="ARBA" id="ARBA00022679"/>
    </source>
</evidence>
<dbReference type="InterPro" id="IPR001057">
    <property type="entry name" value="Glu/AcGlu_kinase"/>
</dbReference>
<dbReference type="EC" id="2.7.2.11" evidence="8"/>
<gene>
    <name evidence="8" type="primary">proB</name>
    <name evidence="11" type="ORF">SAMN04488112_10376</name>
</gene>
<keyword evidence="4 8" id="KW-0808">Transferase</keyword>
<dbReference type="Gene3D" id="3.40.1160.10">
    <property type="entry name" value="Acetylglutamate kinase-like"/>
    <property type="match status" value="1"/>
</dbReference>
<feature type="binding site" evidence="8">
    <location>
        <begin position="210"/>
        <end position="216"/>
    </location>
    <ligand>
        <name>ATP</name>
        <dbReference type="ChEBI" id="CHEBI:30616"/>
    </ligand>
</feature>
<organism evidence="11 12">
    <name type="scientific">Melghirimyces thermohalophilus</name>
    <dbReference type="NCBI Taxonomy" id="1236220"/>
    <lineage>
        <taxon>Bacteria</taxon>
        <taxon>Bacillati</taxon>
        <taxon>Bacillota</taxon>
        <taxon>Bacilli</taxon>
        <taxon>Bacillales</taxon>
        <taxon>Thermoactinomycetaceae</taxon>
        <taxon>Melghirimyces</taxon>
    </lineage>
</organism>
<evidence type="ECO:0000256" key="3">
    <source>
        <dbReference type="ARBA" id="ARBA00022650"/>
    </source>
</evidence>
<dbReference type="PROSITE" id="PS00902">
    <property type="entry name" value="GLUTAMATE_5_KINASE"/>
    <property type="match status" value="1"/>
</dbReference>
<dbReference type="InterPro" id="IPR001048">
    <property type="entry name" value="Asp/Glu/Uridylate_kinase"/>
</dbReference>
<evidence type="ECO:0000256" key="9">
    <source>
        <dbReference type="SAM" id="MobiDB-lite"/>
    </source>
</evidence>
<accession>A0A1G6IW41</accession>
<dbReference type="CDD" id="cd04242">
    <property type="entry name" value="AAK_G5K_ProB"/>
    <property type="match status" value="1"/>
</dbReference>
<dbReference type="SUPFAM" id="SSF53633">
    <property type="entry name" value="Carbamate kinase-like"/>
    <property type="match status" value="1"/>
</dbReference>
<dbReference type="HAMAP" id="MF_00456">
    <property type="entry name" value="ProB"/>
    <property type="match status" value="1"/>
</dbReference>
<feature type="region of interest" description="Disordered" evidence="9">
    <location>
        <begin position="363"/>
        <end position="388"/>
    </location>
</feature>
<keyword evidence="12" id="KW-1185">Reference proteome</keyword>
<comment type="caution">
    <text evidence="8">Lacks conserved residue(s) required for the propagation of feature annotation.</text>
</comment>
<evidence type="ECO:0000256" key="2">
    <source>
        <dbReference type="ARBA" id="ARBA00022605"/>
    </source>
</evidence>
<evidence type="ECO:0000256" key="8">
    <source>
        <dbReference type="HAMAP-Rule" id="MF_00456"/>
    </source>
</evidence>
<comment type="catalytic activity">
    <reaction evidence="8">
        <text>L-glutamate + ATP = L-glutamyl 5-phosphate + ADP</text>
        <dbReference type="Rhea" id="RHEA:14877"/>
        <dbReference type="ChEBI" id="CHEBI:29985"/>
        <dbReference type="ChEBI" id="CHEBI:30616"/>
        <dbReference type="ChEBI" id="CHEBI:58274"/>
        <dbReference type="ChEBI" id="CHEBI:456216"/>
        <dbReference type="EC" id="2.7.2.11"/>
    </reaction>
</comment>
<dbReference type="InterPro" id="IPR005715">
    <property type="entry name" value="Glu_5kinase/COase_Synthase"/>
</dbReference>
<keyword evidence="1 8" id="KW-0963">Cytoplasm</keyword>